<dbReference type="AlphaFoldDB" id="A0A2N9FUZ0"/>
<proteinExistence type="predicted"/>
<dbReference type="InterPro" id="IPR002156">
    <property type="entry name" value="RNaseH_domain"/>
</dbReference>
<dbReference type="CDD" id="cd01650">
    <property type="entry name" value="RT_nLTR_like"/>
    <property type="match status" value="1"/>
</dbReference>
<dbReference type="SUPFAM" id="SSF56672">
    <property type="entry name" value="DNA/RNA polymerases"/>
    <property type="match status" value="1"/>
</dbReference>
<dbReference type="GO" id="GO:0004523">
    <property type="term" value="F:RNA-DNA hybrid ribonuclease activity"/>
    <property type="evidence" value="ECO:0007669"/>
    <property type="project" value="InterPro"/>
</dbReference>
<gene>
    <name evidence="4" type="ORF">FSB_LOCUS18930</name>
</gene>
<protein>
    <recommendedName>
        <fullName evidence="5">Reverse transcriptase zinc-binding domain-containing protein</fullName>
    </recommendedName>
</protein>
<feature type="domain" description="Reverse transcriptase zinc-binding" evidence="3">
    <location>
        <begin position="748"/>
        <end position="844"/>
    </location>
</feature>
<dbReference type="PANTHER" id="PTHR33116:SF86">
    <property type="entry name" value="REVERSE TRANSCRIPTASE DOMAIN-CONTAINING PROTEIN"/>
    <property type="match status" value="1"/>
</dbReference>
<feature type="domain" description="RNase H type-1" evidence="2">
    <location>
        <begin position="961"/>
        <end position="1065"/>
    </location>
</feature>
<evidence type="ECO:0000259" key="2">
    <source>
        <dbReference type="Pfam" id="PF13456"/>
    </source>
</evidence>
<evidence type="ECO:0000313" key="4">
    <source>
        <dbReference type="EMBL" id="SPC91048.1"/>
    </source>
</evidence>
<dbReference type="PANTHER" id="PTHR33116">
    <property type="entry name" value="REVERSE TRANSCRIPTASE ZINC-BINDING DOMAIN-CONTAINING PROTEIN-RELATED-RELATED"/>
    <property type="match status" value="1"/>
</dbReference>
<dbReference type="InterPro" id="IPR005135">
    <property type="entry name" value="Endo/exonuclease/phosphatase"/>
</dbReference>
<sequence>METCLELRHLEFLRVRLGMRGCFGVDRHGFGGGLALLWSSSIDIHIQSFSNHHIDADVIQEDGLRWRATGFYGHPERAMRVHSWSLLRHLYRLRSMPWLVMGDFNEITSLDEKWGCEDRSLAQMAAFREAMLDCYLQDLGFRGPEFTWSNKRVNGDLVRVRLDRCIANEEWLSLFPRVQVSHVIVSSSNHMGALANLDPPIAWCTPFSSMPMFTVVHKIKQCQINLLLWSQSQLRVTPRLIDSKKTELAFLESCPHDEYDSTEVNALRREINILVEKEEIFWRQQSRVAWLKERDRNTQFFHACASQQKKVNTIVGLQDQNGVWGSNPIVIKDTAVAYFHNLFVSSNPDAIDEVVQHVEGVVTPNMNEALLRPFSNEEIHHALFQMSPSKAPGPDGSINCTNIVLIPKVKSPESMTQFRPISLCNVLYKIVSKVLVNRMKVVLPRQGDPLSPYLFLLCAEGLSALILKAEGDDLIRGVSICHGDPRVSHLFLADDSVIFCRVSREDCNVLLHLLALYERALGQKINGEKTALFYSKNTPLEIRSVLTAMFGTSHTTQFEKYLGLPPIMGRLKKHAFNDIKDRIWRRLQGWKEKLLSQAGWEILIKAVVQAIPTYAMSCFKFPARLCVEICSIANRIWWGQCNGARKVHWVNKEKLVKSKNEGDGLRWRVSAGTQVKVWKDAWLPSPVRILSEKATVDSLIDNDQMCWDIEKLRSVFLPRYVEIIQQIPLSNRRPCDRQIWTGTRSGKFTVRSAYHLLLHQRSNGEGSSSSGASSYSKLWHVIWSAQVQPKIKLFMWRACLDILPTRTKLFDRGVLHSFSCHWCEDATKTSSHVLWQCEFVQRIWRACPISIPNVCGVDMTFCDLISHCILVLSHPNIEILFTTAWEIWNARNRHFWENKIPIVDDIWKRVAGLATNFLDAGLQVCEDGGHQSIADFSRWRPPEVGNYKLNVGFCKDSRNMNVGLGFVIRDCNGFVAAAMTQQMAWHDDKVQIHAMMVLKALKFSYDVGLRRLEVDLVCKDLFSMLNSDDICLAPIGNLVGDISFFCQRFPFCSFAFVKCICNKAA</sequence>
<evidence type="ECO:0008006" key="5">
    <source>
        <dbReference type="Google" id="ProtNLM"/>
    </source>
</evidence>
<dbReference type="SUPFAM" id="SSF56219">
    <property type="entry name" value="DNase I-like"/>
    <property type="match status" value="1"/>
</dbReference>
<dbReference type="InterPro" id="IPR043502">
    <property type="entry name" value="DNA/RNA_pol_sf"/>
</dbReference>
<dbReference type="Pfam" id="PF13966">
    <property type="entry name" value="zf-RVT"/>
    <property type="match status" value="1"/>
</dbReference>
<organism evidence="4">
    <name type="scientific">Fagus sylvatica</name>
    <name type="common">Beechnut</name>
    <dbReference type="NCBI Taxonomy" id="28930"/>
    <lineage>
        <taxon>Eukaryota</taxon>
        <taxon>Viridiplantae</taxon>
        <taxon>Streptophyta</taxon>
        <taxon>Embryophyta</taxon>
        <taxon>Tracheophyta</taxon>
        <taxon>Spermatophyta</taxon>
        <taxon>Magnoliopsida</taxon>
        <taxon>eudicotyledons</taxon>
        <taxon>Gunneridae</taxon>
        <taxon>Pentapetalae</taxon>
        <taxon>rosids</taxon>
        <taxon>fabids</taxon>
        <taxon>Fagales</taxon>
        <taxon>Fagaceae</taxon>
        <taxon>Fagus</taxon>
    </lineage>
</organism>
<dbReference type="InterPro" id="IPR026960">
    <property type="entry name" value="RVT-Znf"/>
</dbReference>
<dbReference type="Pfam" id="PF13456">
    <property type="entry name" value="RVT_3"/>
    <property type="match status" value="1"/>
</dbReference>
<dbReference type="Gene3D" id="3.60.10.10">
    <property type="entry name" value="Endonuclease/exonuclease/phosphatase"/>
    <property type="match status" value="1"/>
</dbReference>
<dbReference type="Pfam" id="PF03372">
    <property type="entry name" value="Exo_endo_phos"/>
    <property type="match status" value="1"/>
</dbReference>
<evidence type="ECO:0000259" key="3">
    <source>
        <dbReference type="Pfam" id="PF13966"/>
    </source>
</evidence>
<dbReference type="InterPro" id="IPR036691">
    <property type="entry name" value="Endo/exonu/phosph_ase_sf"/>
</dbReference>
<name>A0A2N9FUZ0_FAGSY</name>
<reference evidence="4" key="1">
    <citation type="submission" date="2018-02" db="EMBL/GenBank/DDBJ databases">
        <authorList>
            <person name="Cohen D.B."/>
            <person name="Kent A.D."/>
        </authorList>
    </citation>
    <scope>NUCLEOTIDE SEQUENCE</scope>
</reference>
<dbReference type="GO" id="GO:0003676">
    <property type="term" value="F:nucleic acid binding"/>
    <property type="evidence" value="ECO:0007669"/>
    <property type="project" value="InterPro"/>
</dbReference>
<dbReference type="EMBL" id="OIVN01001199">
    <property type="protein sequence ID" value="SPC91048.1"/>
    <property type="molecule type" value="Genomic_DNA"/>
</dbReference>
<accession>A0A2N9FUZ0</accession>
<evidence type="ECO:0000259" key="1">
    <source>
        <dbReference type="Pfam" id="PF03372"/>
    </source>
</evidence>
<feature type="domain" description="Endonuclease/exonuclease/phosphatase" evidence="1">
    <location>
        <begin position="26"/>
        <end position="181"/>
    </location>
</feature>